<evidence type="ECO:0000313" key="11">
    <source>
        <dbReference type="Proteomes" id="UP000054107"/>
    </source>
</evidence>
<proteinExistence type="predicted"/>
<keyword evidence="9" id="KW-0137">Centromere</keyword>
<evidence type="ECO:0000313" key="10">
    <source>
        <dbReference type="EMBL" id="CEP11223.1"/>
    </source>
</evidence>
<organism evidence="10 11">
    <name type="scientific">Parasitella parasitica</name>
    <dbReference type="NCBI Taxonomy" id="35722"/>
    <lineage>
        <taxon>Eukaryota</taxon>
        <taxon>Fungi</taxon>
        <taxon>Fungi incertae sedis</taxon>
        <taxon>Mucoromycota</taxon>
        <taxon>Mucoromycotina</taxon>
        <taxon>Mucoromycetes</taxon>
        <taxon>Mucorales</taxon>
        <taxon>Mucorineae</taxon>
        <taxon>Mucoraceae</taxon>
        <taxon>Parasitella</taxon>
    </lineage>
</organism>
<dbReference type="GO" id="GO:0000444">
    <property type="term" value="C:MIS12/MIND type complex"/>
    <property type="evidence" value="ECO:0007669"/>
    <property type="project" value="InterPro"/>
</dbReference>
<keyword evidence="7" id="KW-0539">Nucleus</keyword>
<keyword evidence="8" id="KW-0131">Cell cycle</keyword>
<dbReference type="InterPro" id="IPR007128">
    <property type="entry name" value="PMF1/Nnf1"/>
</dbReference>
<evidence type="ECO:0000256" key="3">
    <source>
        <dbReference type="ARBA" id="ARBA00022454"/>
    </source>
</evidence>
<evidence type="ECO:0000256" key="5">
    <source>
        <dbReference type="ARBA" id="ARBA00022776"/>
    </source>
</evidence>
<evidence type="ECO:0000256" key="8">
    <source>
        <dbReference type="ARBA" id="ARBA00023306"/>
    </source>
</evidence>
<keyword evidence="6" id="KW-0995">Kinetochore</keyword>
<dbReference type="Pfam" id="PF03980">
    <property type="entry name" value="Nnf1"/>
    <property type="match status" value="1"/>
</dbReference>
<evidence type="ECO:0000256" key="1">
    <source>
        <dbReference type="ARBA" id="ARBA00004123"/>
    </source>
</evidence>
<dbReference type="GO" id="GO:0051301">
    <property type="term" value="P:cell division"/>
    <property type="evidence" value="ECO:0007669"/>
    <property type="project" value="UniProtKB-KW"/>
</dbReference>
<keyword evidence="5" id="KW-0498">Mitosis</keyword>
<sequence>MSNEEDHETPMAGESAEKLKILLHAESKASNLCLDNDSLPDMKTMFAAVIPESAEAIDECYSQGEAYMDHNLKLDQMLEEAKKRERVSTHLLLTPSQVAIGTLYKTQKNELIRLQKVLDDITEENYKLMNEIRKGIREKQEKAARIDSSIDQFAKSIITVNSIPTEDLIDAMNEIDLKENRL</sequence>
<evidence type="ECO:0000256" key="4">
    <source>
        <dbReference type="ARBA" id="ARBA00022618"/>
    </source>
</evidence>
<protein>
    <submittedName>
        <fullName evidence="10">Uncharacterized protein</fullName>
    </submittedName>
</protein>
<evidence type="ECO:0000256" key="6">
    <source>
        <dbReference type="ARBA" id="ARBA00022838"/>
    </source>
</evidence>
<dbReference type="Proteomes" id="UP000054107">
    <property type="component" value="Unassembled WGS sequence"/>
</dbReference>
<evidence type="ECO:0000256" key="7">
    <source>
        <dbReference type="ARBA" id="ARBA00023242"/>
    </source>
</evidence>
<evidence type="ECO:0000256" key="9">
    <source>
        <dbReference type="ARBA" id="ARBA00023328"/>
    </source>
</evidence>
<keyword evidence="3" id="KW-0158">Chromosome</keyword>
<dbReference type="GO" id="GO:0005634">
    <property type="term" value="C:nucleus"/>
    <property type="evidence" value="ECO:0007669"/>
    <property type="project" value="UniProtKB-SubCell"/>
</dbReference>
<dbReference type="OrthoDB" id="2269110at2759"/>
<comment type="subcellular location">
    <subcellularLocation>
        <location evidence="2">Chromosome</location>
        <location evidence="2">Centromere</location>
        <location evidence="2">Kinetochore</location>
    </subcellularLocation>
    <subcellularLocation>
        <location evidence="1">Nucleus</location>
    </subcellularLocation>
</comment>
<dbReference type="EMBL" id="LN725854">
    <property type="protein sequence ID" value="CEP11223.1"/>
    <property type="molecule type" value="Genomic_DNA"/>
</dbReference>
<keyword evidence="4" id="KW-0132">Cell division</keyword>
<reference evidence="10 11" key="1">
    <citation type="submission" date="2014-09" db="EMBL/GenBank/DDBJ databases">
        <authorList>
            <person name="Ellenberger Sabrina"/>
        </authorList>
    </citation>
    <scope>NUCLEOTIDE SEQUENCE [LARGE SCALE GENOMIC DNA]</scope>
    <source>
        <strain evidence="10 11">CBS 412.66</strain>
    </source>
</reference>
<keyword evidence="11" id="KW-1185">Reference proteome</keyword>
<name>A0A0B7N728_9FUNG</name>
<evidence type="ECO:0000256" key="2">
    <source>
        <dbReference type="ARBA" id="ARBA00004629"/>
    </source>
</evidence>
<accession>A0A0B7N728</accession>
<dbReference type="AlphaFoldDB" id="A0A0B7N728"/>
<gene>
    <name evidence="10" type="primary">PARPA_05040.1 scaffold 16172</name>
</gene>